<dbReference type="OrthoDB" id="71115at2"/>
<name>A0A5C4Y566_9DEIO</name>
<dbReference type="EMBL" id="VDMO01000012">
    <property type="protein sequence ID" value="TNM70679.1"/>
    <property type="molecule type" value="Genomic_DNA"/>
</dbReference>
<sequence length="152" mass="16500">MRAVQERMIRPGRLCLPTYVKFGKAESLPTDEKSAREVADLSALGLVQADAEQTTSEQLVLRVTAKGQPFVDGGKLCLAQYRYGRLKGTADQRVSEGGRGMINAKIEPIIEPLPGVNPDWLSGIHSIVSIRGMDAELVDTAQGWTANSVSLY</sequence>
<reference evidence="1 2" key="1">
    <citation type="submission" date="2019-06" db="EMBL/GenBank/DDBJ databases">
        <title>Genome sequence of Deinococcus radiopugnans ATCC 19172.</title>
        <authorList>
            <person name="Maclea K.S."/>
            <person name="Maynard C.R."/>
        </authorList>
    </citation>
    <scope>NUCLEOTIDE SEQUENCE [LARGE SCALE GENOMIC DNA]</scope>
    <source>
        <strain evidence="1 2">ATCC 19172</strain>
    </source>
</reference>
<dbReference type="Proteomes" id="UP000313988">
    <property type="component" value="Unassembled WGS sequence"/>
</dbReference>
<evidence type="ECO:0000313" key="1">
    <source>
        <dbReference type="EMBL" id="TNM70679.1"/>
    </source>
</evidence>
<evidence type="ECO:0000313" key="2">
    <source>
        <dbReference type="Proteomes" id="UP000313988"/>
    </source>
</evidence>
<organism evidence="1 2">
    <name type="scientific">Deinococcus radiopugnans ATCC 19172</name>
    <dbReference type="NCBI Taxonomy" id="585398"/>
    <lineage>
        <taxon>Bacteria</taxon>
        <taxon>Thermotogati</taxon>
        <taxon>Deinococcota</taxon>
        <taxon>Deinococci</taxon>
        <taxon>Deinococcales</taxon>
        <taxon>Deinococcaceae</taxon>
        <taxon>Deinococcus</taxon>
    </lineage>
</organism>
<comment type="caution">
    <text evidence="1">The sequence shown here is derived from an EMBL/GenBank/DDBJ whole genome shotgun (WGS) entry which is preliminary data.</text>
</comment>
<gene>
    <name evidence="1" type="ORF">FHR04_12325</name>
</gene>
<dbReference type="AlphaFoldDB" id="A0A5C4Y566"/>
<accession>A0A5C4Y566</accession>
<protein>
    <submittedName>
        <fullName evidence="1">Uncharacterized protein</fullName>
    </submittedName>
</protein>
<dbReference type="RefSeq" id="WP_139403706.1">
    <property type="nucleotide sequence ID" value="NZ_VDMO01000012.1"/>
</dbReference>
<proteinExistence type="predicted"/>